<evidence type="ECO:0000313" key="2">
    <source>
        <dbReference type="EMBL" id="TIB78099.1"/>
    </source>
</evidence>
<organism evidence="4 6">
    <name type="scientific">Wallemia mellicola</name>
    <dbReference type="NCBI Taxonomy" id="1708541"/>
    <lineage>
        <taxon>Eukaryota</taxon>
        <taxon>Fungi</taxon>
        <taxon>Dikarya</taxon>
        <taxon>Basidiomycota</taxon>
        <taxon>Wallemiomycotina</taxon>
        <taxon>Wallemiomycetes</taxon>
        <taxon>Wallemiales</taxon>
        <taxon>Wallemiaceae</taxon>
        <taxon>Wallemia</taxon>
    </lineage>
</organism>
<protein>
    <submittedName>
        <fullName evidence="4">Uncharacterized protein</fullName>
    </submittedName>
</protein>
<dbReference type="Proteomes" id="UP000310685">
    <property type="component" value="Unassembled WGS sequence"/>
</dbReference>
<dbReference type="Proteomes" id="UP000310708">
    <property type="component" value="Unassembled WGS sequence"/>
</dbReference>
<dbReference type="EMBL" id="SPRH01000016">
    <property type="protein sequence ID" value="TIC01660.1"/>
    <property type="molecule type" value="Genomic_DNA"/>
</dbReference>
<gene>
    <name evidence="5" type="ORF">E3Q01_02457</name>
    <name evidence="4" type="ORF">E3Q10_02331</name>
    <name evidence="3" type="ORF">E3Q17_01771</name>
    <name evidence="2" type="ORF">E3Q22_02771</name>
</gene>
<feature type="region of interest" description="Disordered" evidence="1">
    <location>
        <begin position="231"/>
        <end position="256"/>
    </location>
</feature>
<evidence type="ECO:0000313" key="9">
    <source>
        <dbReference type="Proteomes" id="UP000310708"/>
    </source>
</evidence>
<accession>A0A4V4MZ71</accession>
<name>A0A4V4MZ71_9BASI</name>
<evidence type="ECO:0000313" key="3">
    <source>
        <dbReference type="EMBL" id="TIC01660.1"/>
    </source>
</evidence>
<dbReference type="Proteomes" id="UP000305647">
    <property type="component" value="Unassembled WGS sequence"/>
</dbReference>
<reference evidence="6 7" key="1">
    <citation type="submission" date="2019-03" db="EMBL/GenBank/DDBJ databases">
        <title>Sequencing 25 genomes of Wallemia mellicola.</title>
        <authorList>
            <person name="Gostincar C."/>
        </authorList>
    </citation>
    <scope>NUCLEOTIDE SEQUENCE [LARGE SCALE GENOMIC DNA]</scope>
    <source>
        <strain evidence="3 7">EXF-1262</strain>
        <strain evidence="2 8">EXF-6152</strain>
        <strain evidence="5 9">EXF-757</strain>
        <strain evidence="4 6">EXF-8738</strain>
    </source>
</reference>
<evidence type="ECO:0000313" key="4">
    <source>
        <dbReference type="EMBL" id="TIC29943.1"/>
    </source>
</evidence>
<evidence type="ECO:0000313" key="5">
    <source>
        <dbReference type="EMBL" id="TIC64881.1"/>
    </source>
</evidence>
<dbReference type="AlphaFoldDB" id="A0A4V4MZ71"/>
<dbReference type="EMBL" id="SPRX01000028">
    <property type="protein sequence ID" value="TIC64881.1"/>
    <property type="molecule type" value="Genomic_DNA"/>
</dbReference>
<sequence>MPIDHISHIHSGLHIPEENTDHVEQTRQKRGKGWPERITIAAETQVLEGPFDDPFHKKSRQYRQSIIGDEAFKLPNLQQVAYIYGVDRQDYCDLRTRMRRLVDKNISTGVIKPTEEDGNYQPSGIWDTIRAQMLLELAQDSRNRIICNRLPWLYNQIWYGVLKSQCSKPGRAPKGTGKMPKTPLVAVSNKQVTSREKPTVFGGLSKNSKKLIRSPSPIAVADYIGLSNPKKRKADSMTVRYTSRNDYDESDDLDSE</sequence>
<evidence type="ECO:0000256" key="1">
    <source>
        <dbReference type="SAM" id="MobiDB-lite"/>
    </source>
</evidence>
<evidence type="ECO:0000313" key="7">
    <source>
        <dbReference type="Proteomes" id="UP000307169"/>
    </source>
</evidence>
<proteinExistence type="predicted"/>
<evidence type="ECO:0000313" key="8">
    <source>
        <dbReference type="Proteomes" id="UP000310685"/>
    </source>
</evidence>
<dbReference type="Proteomes" id="UP000307169">
    <property type="component" value="Unassembled WGS sequence"/>
</dbReference>
<dbReference type="EMBL" id="SPRO01000022">
    <property type="protein sequence ID" value="TIC29943.1"/>
    <property type="molecule type" value="Genomic_DNA"/>
</dbReference>
<comment type="caution">
    <text evidence="4">The sequence shown here is derived from an EMBL/GenBank/DDBJ whole genome shotgun (WGS) entry which is preliminary data.</text>
</comment>
<dbReference type="EMBL" id="SPRC01000029">
    <property type="protein sequence ID" value="TIB78099.1"/>
    <property type="molecule type" value="Genomic_DNA"/>
</dbReference>
<evidence type="ECO:0000313" key="6">
    <source>
        <dbReference type="Proteomes" id="UP000305647"/>
    </source>
</evidence>